<accession>A0A1I0KI17</accession>
<dbReference type="EMBL" id="FOIO01000150">
    <property type="protein sequence ID" value="SEU23385.1"/>
    <property type="molecule type" value="Genomic_DNA"/>
</dbReference>
<dbReference type="AlphaFoldDB" id="A0A1I0KI17"/>
<dbReference type="Proteomes" id="UP000182121">
    <property type="component" value="Unassembled WGS sequence"/>
</dbReference>
<gene>
    <name evidence="1" type="ORF">SAMN05216521_11505</name>
</gene>
<organism evidence="1 2">
    <name type="scientific">Enterocloster clostridioformis</name>
    <dbReference type="NCBI Taxonomy" id="1531"/>
    <lineage>
        <taxon>Bacteria</taxon>
        <taxon>Bacillati</taxon>
        <taxon>Bacillota</taxon>
        <taxon>Clostridia</taxon>
        <taxon>Lachnospirales</taxon>
        <taxon>Lachnospiraceae</taxon>
        <taxon>Enterocloster</taxon>
    </lineage>
</organism>
<proteinExistence type="predicted"/>
<reference evidence="1 2" key="1">
    <citation type="submission" date="2016-10" db="EMBL/GenBank/DDBJ databases">
        <authorList>
            <person name="Varghese N."/>
            <person name="Submissions S."/>
        </authorList>
    </citation>
    <scope>NUCLEOTIDE SEQUENCE [LARGE SCALE GENOMIC DNA]</scope>
    <source>
        <strain evidence="1 2">NLAE-zl-C196</strain>
    </source>
</reference>
<dbReference type="RefSeq" id="WP_074664620.1">
    <property type="nucleotide sequence ID" value="NZ_FOIO01000150.1"/>
</dbReference>
<protein>
    <submittedName>
        <fullName evidence="1">Uncharacterized protein</fullName>
    </submittedName>
</protein>
<evidence type="ECO:0000313" key="1">
    <source>
        <dbReference type="EMBL" id="SEU23385.1"/>
    </source>
</evidence>
<evidence type="ECO:0000313" key="2">
    <source>
        <dbReference type="Proteomes" id="UP000182121"/>
    </source>
</evidence>
<sequence length="66" mass="7871">MRVSDVFYLRFVDDNTRFVIRDSDFYVLASGHWFNDDVLGYHNHVVTAFTYELDVNKVYITVDMEV</sequence>
<comment type="caution">
    <text evidence="1">The sequence shown here is derived from an EMBL/GenBank/DDBJ whole genome shotgun (WGS) entry which is preliminary data.</text>
</comment>
<name>A0A1I0KI17_9FIRM</name>